<dbReference type="PROSITE" id="PS01227">
    <property type="entry name" value="UPF0012"/>
    <property type="match status" value="1"/>
</dbReference>
<dbReference type="PROSITE" id="PS50263">
    <property type="entry name" value="CN_HYDROLASE"/>
    <property type="match status" value="1"/>
</dbReference>
<dbReference type="Pfam" id="PF00795">
    <property type="entry name" value="CN_hydrolase"/>
    <property type="match status" value="1"/>
</dbReference>
<gene>
    <name evidence="4" type="ORF">HLPR_09530</name>
</gene>
<protein>
    <submittedName>
        <fullName evidence="4">Carbon-nitrogen hydrolase family protein</fullName>
    </submittedName>
</protein>
<accession>A0AAU9EDC3</accession>
<dbReference type="InterPro" id="IPR036526">
    <property type="entry name" value="C-N_Hydrolase_sf"/>
</dbReference>
<feature type="domain" description="CN hydrolase" evidence="3">
    <location>
        <begin position="4"/>
        <end position="248"/>
    </location>
</feature>
<dbReference type="GO" id="GO:0006528">
    <property type="term" value="P:asparagine metabolic process"/>
    <property type="evidence" value="ECO:0007669"/>
    <property type="project" value="TreeGrafter"/>
</dbReference>
<sequence>MDNFKISVCQLKPENNKETNIKKAEIMIREAKNNGSDIIVLPEMFNCPYDNKFFLDYSEEYPGYTTAWLSKLSSELGIYIIGGSIPELENGKLYNTSFSFNRKGELIGKHRKLHLFDIDIEDKIFFKESDTLSYGSKITVIDTEYGKIGIAICYDMRFPEYMRILALEGAKLIVVPAAFNTVTGPMHWNLLARARALDNQVYFVAASPARNIHSSYKAYGHSIIVDPFGNIINEANIEEGIISAKIDFDYVNKIRDELPLLKHRREDLYKISYK</sequence>
<dbReference type="AlphaFoldDB" id="A0AAU9EDC3"/>
<keyword evidence="2 4" id="KW-0378">Hydrolase</keyword>
<dbReference type="PANTHER" id="PTHR23088:SF30">
    <property type="entry name" value="OMEGA-AMIDASE NIT2"/>
    <property type="match status" value="1"/>
</dbReference>
<proteinExistence type="inferred from homology"/>
<dbReference type="InterPro" id="IPR001110">
    <property type="entry name" value="UPF0012_CS"/>
</dbReference>
<dbReference type="GO" id="GO:0006107">
    <property type="term" value="P:oxaloacetate metabolic process"/>
    <property type="evidence" value="ECO:0007669"/>
    <property type="project" value="TreeGrafter"/>
</dbReference>
<dbReference type="RefSeq" id="WP_338536932.1">
    <property type="nucleotide sequence ID" value="NZ_AP028654.1"/>
</dbReference>
<dbReference type="Gene3D" id="3.60.110.10">
    <property type="entry name" value="Carbon-nitrogen hydrolase"/>
    <property type="match status" value="1"/>
</dbReference>
<evidence type="ECO:0000256" key="2">
    <source>
        <dbReference type="ARBA" id="ARBA00022801"/>
    </source>
</evidence>
<evidence type="ECO:0000256" key="1">
    <source>
        <dbReference type="ARBA" id="ARBA00010613"/>
    </source>
</evidence>
<dbReference type="CDD" id="cd07572">
    <property type="entry name" value="nit"/>
    <property type="match status" value="1"/>
</dbReference>
<dbReference type="Proteomes" id="UP001321786">
    <property type="component" value="Chromosome"/>
</dbReference>
<dbReference type="GO" id="GO:0050152">
    <property type="term" value="F:omega-amidase activity"/>
    <property type="evidence" value="ECO:0007669"/>
    <property type="project" value="TreeGrafter"/>
</dbReference>
<evidence type="ECO:0000313" key="5">
    <source>
        <dbReference type="Proteomes" id="UP001321786"/>
    </source>
</evidence>
<name>A0AAU9EDC3_9FIRM</name>
<evidence type="ECO:0000313" key="4">
    <source>
        <dbReference type="EMBL" id="BEP28622.1"/>
    </source>
</evidence>
<dbReference type="InterPro" id="IPR045254">
    <property type="entry name" value="Nit1/2_C-N_Hydrolase"/>
</dbReference>
<dbReference type="EMBL" id="AP028654">
    <property type="protein sequence ID" value="BEP28622.1"/>
    <property type="molecule type" value="Genomic_DNA"/>
</dbReference>
<evidence type="ECO:0000259" key="3">
    <source>
        <dbReference type="PROSITE" id="PS50263"/>
    </source>
</evidence>
<comment type="similarity">
    <text evidence="1">Belongs to the carbon-nitrogen hydrolase superfamily. NIT1/NIT2 family.</text>
</comment>
<dbReference type="SUPFAM" id="SSF56317">
    <property type="entry name" value="Carbon-nitrogen hydrolase"/>
    <property type="match status" value="1"/>
</dbReference>
<keyword evidence="5" id="KW-1185">Reference proteome</keyword>
<dbReference type="InterPro" id="IPR003010">
    <property type="entry name" value="C-N_Hydrolase"/>
</dbReference>
<dbReference type="GO" id="GO:0006541">
    <property type="term" value="P:glutamine metabolic process"/>
    <property type="evidence" value="ECO:0007669"/>
    <property type="project" value="TreeGrafter"/>
</dbReference>
<dbReference type="KEGG" id="hprf:HLPR_09530"/>
<organism evidence="4 5">
    <name type="scientific">Helicovermis profundi</name>
    <dbReference type="NCBI Taxonomy" id="3065157"/>
    <lineage>
        <taxon>Bacteria</taxon>
        <taxon>Bacillati</taxon>
        <taxon>Bacillota</taxon>
        <taxon>Clostridia</taxon>
        <taxon>Helicovermis</taxon>
    </lineage>
</organism>
<dbReference type="PANTHER" id="PTHR23088">
    <property type="entry name" value="NITRILASE-RELATED"/>
    <property type="match status" value="1"/>
</dbReference>
<reference evidence="4 5" key="1">
    <citation type="submission" date="2023-08" db="EMBL/GenBank/DDBJ databases">
        <title>Helicovermis profunda gen. nov., sp. nov., a novel mesophilic, fermentative bacterium within the Bacillota from a deep-sea hydrothermal vent chimney.</title>
        <authorList>
            <person name="Miyazaki U."/>
            <person name="Mizutani D."/>
            <person name="Hashimoto Y."/>
            <person name="Tame A."/>
            <person name="Sawayama S."/>
            <person name="Miyazaki J."/>
            <person name="Takai K."/>
            <person name="Nakagawa S."/>
        </authorList>
    </citation>
    <scope>NUCLEOTIDE SEQUENCE [LARGE SCALE GENOMIC DNA]</scope>
    <source>
        <strain evidence="4 5">S502</strain>
    </source>
</reference>